<organism evidence="1 2">
    <name type="scientific">Prevotella nigrescens CC14M</name>
    <dbReference type="NCBI Taxonomy" id="1073366"/>
    <lineage>
        <taxon>Bacteria</taxon>
        <taxon>Pseudomonadati</taxon>
        <taxon>Bacteroidota</taxon>
        <taxon>Bacteroidia</taxon>
        <taxon>Bacteroidales</taxon>
        <taxon>Prevotellaceae</taxon>
        <taxon>Prevotella</taxon>
    </lineage>
</organism>
<reference evidence="1 2" key="1">
    <citation type="submission" date="2013-10" db="EMBL/GenBank/DDBJ databases">
        <title>The Genome Sequence of Prevotella nigrescens CC14M.</title>
        <authorList>
            <consortium name="The Broad Institute Genomics Platform"/>
            <person name="Earl A."/>
            <person name="Allen-Vercoe E."/>
            <person name="Daigneault M."/>
            <person name="Young S.K."/>
            <person name="Zeng Q."/>
            <person name="Gargeya S."/>
            <person name="Fitzgerald M."/>
            <person name="Abouelleil A."/>
            <person name="Alvarado L."/>
            <person name="Chapman S.B."/>
            <person name="Gainer-Dewar J."/>
            <person name="Goldberg J."/>
            <person name="Griggs A."/>
            <person name="Gujja S."/>
            <person name="Hansen M."/>
            <person name="Howarth C."/>
            <person name="Imamovic A."/>
            <person name="Ireland A."/>
            <person name="Larimer J."/>
            <person name="McCowan C."/>
            <person name="Murphy C."/>
            <person name="Pearson M."/>
            <person name="Poon T.W."/>
            <person name="Priest M."/>
            <person name="Roberts A."/>
            <person name="Saif S."/>
            <person name="Shea T."/>
            <person name="Sykes S."/>
            <person name="Wortman J."/>
            <person name="Nusbaum C."/>
            <person name="Birren B."/>
        </authorList>
    </citation>
    <scope>NUCLEOTIDE SEQUENCE [LARGE SCALE GENOMIC DNA]</scope>
    <source>
        <strain evidence="1 2">CC14M</strain>
    </source>
</reference>
<dbReference type="HOGENOM" id="CLU_3404832_0_0_10"/>
<dbReference type="AlphaFoldDB" id="V8CPN9"/>
<keyword evidence="2" id="KW-1185">Reference proteome</keyword>
<proteinExistence type="predicted"/>
<evidence type="ECO:0000313" key="2">
    <source>
        <dbReference type="Proteomes" id="UP000018727"/>
    </source>
</evidence>
<comment type="caution">
    <text evidence="1">The sequence shown here is derived from an EMBL/GenBank/DDBJ whole genome shotgun (WGS) entry which is preliminary data.</text>
</comment>
<protein>
    <submittedName>
        <fullName evidence="1">Uncharacterized protein</fullName>
    </submittedName>
</protein>
<dbReference type="Proteomes" id="UP000018727">
    <property type="component" value="Unassembled WGS sequence"/>
</dbReference>
<gene>
    <name evidence="1" type="ORF">HMPREF1173_00559</name>
</gene>
<name>V8CPN9_9BACT</name>
<accession>V8CPN9</accession>
<sequence length="30" mass="3316">MEDAALTGQKGKYKDTGIPLKVNRKIIIDV</sequence>
<evidence type="ECO:0000313" key="1">
    <source>
        <dbReference type="EMBL" id="ETD29363.1"/>
    </source>
</evidence>
<dbReference type="EMBL" id="AZJH01000007">
    <property type="protein sequence ID" value="ETD29363.1"/>
    <property type="molecule type" value="Genomic_DNA"/>
</dbReference>